<evidence type="ECO:0000313" key="6">
    <source>
        <dbReference type="Proteomes" id="UP000467252"/>
    </source>
</evidence>
<evidence type="ECO:0000256" key="3">
    <source>
        <dbReference type="ARBA" id="ARBA00023163"/>
    </source>
</evidence>
<dbReference type="InterPro" id="IPR000524">
    <property type="entry name" value="Tscrpt_reg_HTH_GntR"/>
</dbReference>
<accession>A0A7I7UNT3</accession>
<organism evidence="5 6">
    <name type="scientific">Mycolicibacterium pulveris</name>
    <name type="common">Mycobacterium pulveris</name>
    <dbReference type="NCBI Taxonomy" id="36813"/>
    <lineage>
        <taxon>Bacteria</taxon>
        <taxon>Bacillati</taxon>
        <taxon>Actinomycetota</taxon>
        <taxon>Actinomycetes</taxon>
        <taxon>Mycobacteriales</taxon>
        <taxon>Mycobacteriaceae</taxon>
        <taxon>Mycolicibacterium</taxon>
    </lineage>
</organism>
<dbReference type="Pfam" id="PF00392">
    <property type="entry name" value="GntR"/>
    <property type="match status" value="1"/>
</dbReference>
<dbReference type="GO" id="GO:0003677">
    <property type="term" value="F:DNA binding"/>
    <property type="evidence" value="ECO:0007669"/>
    <property type="project" value="UniProtKB-KW"/>
</dbReference>
<keyword evidence="2" id="KW-0238">DNA-binding</keyword>
<dbReference type="SMART" id="SM00895">
    <property type="entry name" value="FCD"/>
    <property type="match status" value="1"/>
</dbReference>
<dbReference type="SUPFAM" id="SSF46785">
    <property type="entry name" value="Winged helix' DNA-binding domain"/>
    <property type="match status" value="1"/>
</dbReference>
<evidence type="ECO:0000313" key="5">
    <source>
        <dbReference type="EMBL" id="BBY83095.1"/>
    </source>
</evidence>
<dbReference type="SUPFAM" id="SSF48008">
    <property type="entry name" value="GntR ligand-binding domain-like"/>
    <property type="match status" value="1"/>
</dbReference>
<dbReference type="EMBL" id="AP022599">
    <property type="protein sequence ID" value="BBY83095.1"/>
    <property type="molecule type" value="Genomic_DNA"/>
</dbReference>
<keyword evidence="6" id="KW-1185">Reference proteome</keyword>
<dbReference type="PANTHER" id="PTHR43537:SF5">
    <property type="entry name" value="UXU OPERON TRANSCRIPTIONAL REGULATOR"/>
    <property type="match status" value="1"/>
</dbReference>
<dbReference type="InterPro" id="IPR011711">
    <property type="entry name" value="GntR_C"/>
</dbReference>
<dbReference type="SMART" id="SM00345">
    <property type="entry name" value="HTH_GNTR"/>
    <property type="match status" value="1"/>
</dbReference>
<dbReference type="CDD" id="cd07377">
    <property type="entry name" value="WHTH_GntR"/>
    <property type="match status" value="1"/>
</dbReference>
<proteinExistence type="predicted"/>
<evidence type="ECO:0000256" key="1">
    <source>
        <dbReference type="ARBA" id="ARBA00023015"/>
    </source>
</evidence>
<dbReference type="PANTHER" id="PTHR43537">
    <property type="entry name" value="TRANSCRIPTIONAL REGULATOR, GNTR FAMILY"/>
    <property type="match status" value="1"/>
</dbReference>
<dbReference type="PRINTS" id="PR00035">
    <property type="entry name" value="HTHGNTR"/>
</dbReference>
<dbReference type="PROSITE" id="PS50949">
    <property type="entry name" value="HTH_GNTR"/>
    <property type="match status" value="1"/>
</dbReference>
<feature type="domain" description="HTH gntR-type" evidence="4">
    <location>
        <begin position="17"/>
        <end position="87"/>
    </location>
</feature>
<dbReference type="InterPro" id="IPR036388">
    <property type="entry name" value="WH-like_DNA-bd_sf"/>
</dbReference>
<dbReference type="Pfam" id="PF07729">
    <property type="entry name" value="FCD"/>
    <property type="match status" value="1"/>
</dbReference>
<dbReference type="AlphaFoldDB" id="A0A7I7UNT3"/>
<dbReference type="InterPro" id="IPR008920">
    <property type="entry name" value="TF_FadR/GntR_C"/>
</dbReference>
<protein>
    <submittedName>
        <fullName evidence="5">GntR family transcriptional regulator</fullName>
    </submittedName>
</protein>
<evidence type="ECO:0000256" key="2">
    <source>
        <dbReference type="ARBA" id="ARBA00023125"/>
    </source>
</evidence>
<dbReference type="Proteomes" id="UP000467252">
    <property type="component" value="Chromosome"/>
</dbReference>
<keyword evidence="3" id="KW-0804">Transcription</keyword>
<dbReference type="InterPro" id="IPR036390">
    <property type="entry name" value="WH_DNA-bd_sf"/>
</dbReference>
<dbReference type="Gene3D" id="1.20.120.530">
    <property type="entry name" value="GntR ligand-binding domain-like"/>
    <property type="match status" value="1"/>
</dbReference>
<evidence type="ECO:0000259" key="4">
    <source>
        <dbReference type="PROSITE" id="PS50949"/>
    </source>
</evidence>
<gene>
    <name evidence="5" type="ORF">MPUL_42530</name>
</gene>
<dbReference type="Gene3D" id="1.10.10.10">
    <property type="entry name" value="Winged helix-like DNA-binding domain superfamily/Winged helix DNA-binding domain"/>
    <property type="match status" value="1"/>
</dbReference>
<name>A0A7I7UNT3_MYCPV</name>
<sequence>MRTNDVQAPAFAATVVKRPRHQVEEQIRHAIRSGALVTGQKLPTEIELAANFGVSRTTIREALRTLVADGLLEKMPGAGGGSFVRNLDHHAFGADLGEDIENLLRVGSVEYREVAEVRRMLEVPAARLATRNRSQADLDALNEVLEDEKALSFDDPTVPELDVRFHSTISKASGNRVVAAFVAALHQVTEPVHHLKLSAEVGKRTFRQHVAIVRAIEKGDADAAERAMSEHLSYLEQHSTNEG</sequence>
<keyword evidence="1" id="KW-0805">Transcription regulation</keyword>
<dbReference type="RefSeq" id="WP_163903674.1">
    <property type="nucleotide sequence ID" value="NZ_AP022599.1"/>
</dbReference>
<dbReference type="GO" id="GO:0003700">
    <property type="term" value="F:DNA-binding transcription factor activity"/>
    <property type="evidence" value="ECO:0007669"/>
    <property type="project" value="InterPro"/>
</dbReference>
<reference evidence="5 6" key="1">
    <citation type="journal article" date="2019" name="Emerg. Microbes Infect.">
        <title>Comprehensive subspecies identification of 175 nontuberculous mycobacteria species based on 7547 genomic profiles.</title>
        <authorList>
            <person name="Matsumoto Y."/>
            <person name="Kinjo T."/>
            <person name="Motooka D."/>
            <person name="Nabeya D."/>
            <person name="Jung N."/>
            <person name="Uechi K."/>
            <person name="Horii T."/>
            <person name="Iida T."/>
            <person name="Fujita J."/>
            <person name="Nakamura S."/>
        </authorList>
    </citation>
    <scope>NUCLEOTIDE SEQUENCE [LARGE SCALE GENOMIC DNA]</scope>
    <source>
        <strain evidence="5 6">JCM 6370</strain>
    </source>
</reference>